<dbReference type="AlphaFoldDB" id="A0A0S7XI33"/>
<name>A0A0S7XI33_9BACT</name>
<comment type="caution">
    <text evidence="1">The sequence shown here is derived from an EMBL/GenBank/DDBJ whole genome shotgun (WGS) entry which is preliminary data.</text>
</comment>
<feature type="non-terminal residue" evidence="1">
    <location>
        <position position="362"/>
    </location>
</feature>
<evidence type="ECO:0000313" key="1">
    <source>
        <dbReference type="EMBL" id="KPJ62128.1"/>
    </source>
</evidence>
<accession>A0A0S7XI33</accession>
<gene>
    <name evidence="1" type="ORF">AMK68_05275</name>
</gene>
<sequence length="362" mass="41123">MIDDGPELSASRQAFLKATTRHTPFGYLDNPHHSAIMNRSGAIRSVPPLGFGFWCRALPWPYGDGALRRVNYLSFLHLSVNVDGISLHSSQDFREHGVALVSKYHTKTMMSYDWVFAGLSFSAKYFLHSEHSLVCLLDIENLGDTERTVTVHATNIYGWPQVRWWGSDGFVGGHNERIDAGVSKIWAYGDVFVIGANRPSTAHKSTTSEQQWNRWIADNDLSSNQGASDRWHEPMYTVQSYRLDIAPGKSESMVICLTRGVNESLAARDHRQCLKTAASSLSRQLMADEDFYRNTPLLTGDWPPTWKHGWIYDWETLRMNIRPPLGIYQHPWDGMQFFTPRQVLGETMLDTMCLSYADVDLA</sequence>
<reference evidence="1 2" key="1">
    <citation type="journal article" date="2015" name="Microbiome">
        <title>Genomic resolution of linkages in carbon, nitrogen, and sulfur cycling among widespread estuary sediment bacteria.</title>
        <authorList>
            <person name="Baker B.J."/>
            <person name="Lazar C.S."/>
            <person name="Teske A.P."/>
            <person name="Dick G.J."/>
        </authorList>
    </citation>
    <scope>NUCLEOTIDE SEQUENCE [LARGE SCALE GENOMIC DNA]</scope>
    <source>
        <strain evidence="1">DG_56</strain>
    </source>
</reference>
<dbReference type="EMBL" id="LIZY01000130">
    <property type="protein sequence ID" value="KPJ62128.1"/>
    <property type="molecule type" value="Genomic_DNA"/>
</dbReference>
<dbReference type="Proteomes" id="UP000052020">
    <property type="component" value="Unassembled WGS sequence"/>
</dbReference>
<protein>
    <submittedName>
        <fullName evidence="1">Uncharacterized protein</fullName>
    </submittedName>
</protein>
<proteinExistence type="predicted"/>
<evidence type="ECO:0000313" key="2">
    <source>
        <dbReference type="Proteomes" id="UP000052020"/>
    </source>
</evidence>
<organism evidence="1 2">
    <name type="scientific">candidate division KD3-62 bacterium DG_56</name>
    <dbReference type="NCBI Taxonomy" id="1704032"/>
    <lineage>
        <taxon>Bacteria</taxon>
        <taxon>candidate division KD3-62</taxon>
    </lineage>
</organism>